<organism evidence="4 5">
    <name type="scientific">Edwardsiella hoshinae</name>
    <dbReference type="NCBI Taxonomy" id="93378"/>
    <lineage>
        <taxon>Bacteria</taxon>
        <taxon>Pseudomonadati</taxon>
        <taxon>Pseudomonadota</taxon>
        <taxon>Gammaproteobacteria</taxon>
        <taxon>Enterobacterales</taxon>
        <taxon>Hafniaceae</taxon>
        <taxon>Edwardsiella</taxon>
    </lineage>
</organism>
<evidence type="ECO:0000313" key="4">
    <source>
        <dbReference type="EMBL" id="AOV97501.1"/>
    </source>
</evidence>
<comment type="similarity">
    <text evidence="2">Belongs to the fimbrial K88 protein family.</text>
</comment>
<feature type="chain" id="PRO_5045475925" evidence="3">
    <location>
        <begin position="30"/>
        <end position="286"/>
    </location>
</feature>
<evidence type="ECO:0000256" key="3">
    <source>
        <dbReference type="SAM" id="SignalP"/>
    </source>
</evidence>
<dbReference type="Proteomes" id="UP000175893">
    <property type="component" value="Chromosome"/>
</dbReference>
<accession>A0ABM6EKJ0</accession>
<dbReference type="Pfam" id="PF02432">
    <property type="entry name" value="Fimbrial_K88"/>
    <property type="match status" value="1"/>
</dbReference>
<gene>
    <name evidence="4" type="ORF">A9798_11430</name>
</gene>
<feature type="signal peptide" evidence="3">
    <location>
        <begin position="1"/>
        <end position="29"/>
    </location>
</feature>
<dbReference type="EMBL" id="CP016043">
    <property type="protein sequence ID" value="AOV97501.1"/>
    <property type="molecule type" value="Genomic_DNA"/>
</dbReference>
<dbReference type="InterPro" id="IPR003467">
    <property type="entry name" value="Fimbrial_K88_FaeH"/>
</dbReference>
<keyword evidence="5" id="KW-1185">Reference proteome</keyword>
<protein>
    <submittedName>
        <fullName evidence="4">Uncharacterized protein</fullName>
    </submittedName>
</protein>
<evidence type="ECO:0000256" key="1">
    <source>
        <dbReference type="ARBA" id="ARBA00022729"/>
    </source>
</evidence>
<reference evidence="4 5" key="1">
    <citation type="submission" date="2016-06" db="EMBL/GenBank/DDBJ databases">
        <title>Complete genome sequence of Edwardsiella hoshinae ATCC 35051.</title>
        <authorList>
            <person name="Reichley S.R."/>
            <person name="Waldbieser G.C."/>
            <person name="Lawrence M.L."/>
            <person name="Griffin M.J."/>
        </authorList>
    </citation>
    <scope>NUCLEOTIDE SEQUENCE [LARGE SCALE GENOMIC DNA]</scope>
    <source>
        <strain evidence="4 5">ATCC 35051</strain>
    </source>
</reference>
<proteinExistence type="inferred from homology"/>
<keyword evidence="1 3" id="KW-0732">Signal</keyword>
<evidence type="ECO:0000256" key="2">
    <source>
        <dbReference type="ARBA" id="ARBA00049989"/>
    </source>
</evidence>
<name>A0ABM6EKJ0_9GAMM</name>
<sequence length="286" mass="29729">MFNHKRTKKMKLRFLSMAVAMSVAGVANATPAWEGMSSGATKTFTASGTVLGKEFSQKWEWAVGSGLQGLQGAISQTSKGGKIVIPVTQDTPILVGRTKVAFAVLFGSGVGAIPNISFIDNNTPVKFMGGPKGYIEVGVYDSNSSKIGKARLNLTAAAIASQKNPALASADLYSLYAGPGKIFDGGLGPDPVNTYLNGSEALGVVTKLGGLSESAVKSQLGANAIVVKENVRINEDMAYGAGWKVSASYALGFMANQTIEVTFDAGKKPASTTNWSASLGIQVTYN</sequence>
<evidence type="ECO:0000313" key="5">
    <source>
        <dbReference type="Proteomes" id="UP000175893"/>
    </source>
</evidence>